<accession>M5VIG0</accession>
<dbReference type="PANTHER" id="PTHR31286">
    <property type="entry name" value="GLYCINE-RICH CELL WALL STRUCTURAL PROTEIN 1.8-LIKE"/>
    <property type="match status" value="1"/>
</dbReference>
<evidence type="ECO:0000313" key="1">
    <source>
        <dbReference type="EMBL" id="ONH90254.1"/>
    </source>
</evidence>
<name>M5VIG0_PRUPE</name>
<reference evidence="1 2" key="1">
    <citation type="journal article" date="2013" name="Nat. Genet.">
        <title>The high-quality draft genome of peach (Prunus persica) identifies unique patterns of genetic diversity, domestication and genome evolution.</title>
        <authorList>
            <consortium name="International Peach Genome Initiative"/>
            <person name="Verde I."/>
            <person name="Abbott A.G."/>
            <person name="Scalabrin S."/>
            <person name="Jung S."/>
            <person name="Shu S."/>
            <person name="Marroni F."/>
            <person name="Zhebentyayeva T."/>
            <person name="Dettori M.T."/>
            <person name="Grimwood J."/>
            <person name="Cattonaro F."/>
            <person name="Zuccolo A."/>
            <person name="Rossini L."/>
            <person name="Jenkins J."/>
            <person name="Vendramin E."/>
            <person name="Meisel L.A."/>
            <person name="Decroocq V."/>
            <person name="Sosinski B."/>
            <person name="Prochnik S."/>
            <person name="Mitros T."/>
            <person name="Policriti A."/>
            <person name="Cipriani G."/>
            <person name="Dondini L."/>
            <person name="Ficklin S."/>
            <person name="Goodstein D.M."/>
            <person name="Xuan P."/>
            <person name="Del Fabbro C."/>
            <person name="Aramini V."/>
            <person name="Copetti D."/>
            <person name="Gonzalez S."/>
            <person name="Horner D.S."/>
            <person name="Falchi R."/>
            <person name="Lucas S."/>
            <person name="Mica E."/>
            <person name="Maldonado J."/>
            <person name="Lazzari B."/>
            <person name="Bielenberg D."/>
            <person name="Pirona R."/>
            <person name="Miculan M."/>
            <person name="Barakat A."/>
            <person name="Testolin R."/>
            <person name="Stella A."/>
            <person name="Tartarini S."/>
            <person name="Tonutti P."/>
            <person name="Arus P."/>
            <person name="Orellana A."/>
            <person name="Wells C."/>
            <person name="Main D."/>
            <person name="Vizzotto G."/>
            <person name="Silva H."/>
            <person name="Salamini F."/>
            <person name="Schmutz J."/>
            <person name="Morgante M."/>
            <person name="Rokhsar D.S."/>
        </authorList>
    </citation>
    <scope>NUCLEOTIDE SEQUENCE [LARGE SCALE GENOMIC DNA]</scope>
    <source>
        <strain evidence="2">cv. Nemared</strain>
    </source>
</reference>
<dbReference type="GO" id="GO:0003676">
    <property type="term" value="F:nucleic acid binding"/>
    <property type="evidence" value="ECO:0007669"/>
    <property type="project" value="InterPro"/>
</dbReference>
<dbReference type="PANTHER" id="PTHR31286:SF178">
    <property type="entry name" value="DUF4283 DOMAIN-CONTAINING PROTEIN"/>
    <property type="match status" value="1"/>
</dbReference>
<feature type="non-terminal residue" evidence="1">
    <location>
        <position position="1"/>
    </location>
</feature>
<dbReference type="OrthoDB" id="1165906at2759"/>
<dbReference type="EMBL" id="CM007658">
    <property type="protein sequence ID" value="ONH90254.1"/>
    <property type="molecule type" value="Genomic_DNA"/>
</dbReference>
<dbReference type="GO" id="GO:0008270">
    <property type="term" value="F:zinc ion binding"/>
    <property type="evidence" value="ECO:0007669"/>
    <property type="project" value="InterPro"/>
</dbReference>
<dbReference type="Pfam" id="PF14392">
    <property type="entry name" value="zf-CCHC_4"/>
    <property type="match status" value="1"/>
</dbReference>
<dbReference type="eggNOG" id="KOG1075">
    <property type="taxonomic scope" value="Eukaryota"/>
</dbReference>
<dbReference type="AlphaFoldDB" id="M5VIG0"/>
<dbReference type="OMA" id="EYQEDYS"/>
<dbReference type="KEGG" id="pper:18768720"/>
<dbReference type="Proteomes" id="UP000006882">
    <property type="component" value="Chromosome G8"/>
</dbReference>
<dbReference type="InterPro" id="IPR001878">
    <property type="entry name" value="Znf_CCHC"/>
</dbReference>
<dbReference type="PROSITE" id="PS50158">
    <property type="entry name" value="ZF_CCHC"/>
    <property type="match status" value="1"/>
</dbReference>
<gene>
    <name evidence="1" type="ORF">PRUPE_8G042600</name>
</gene>
<proteinExistence type="predicted"/>
<protein>
    <submittedName>
        <fullName evidence="1">Uncharacterized protein</fullName>
    </submittedName>
</protein>
<organism evidence="1 2">
    <name type="scientific">Prunus persica</name>
    <name type="common">Peach</name>
    <name type="synonym">Amygdalus persica</name>
    <dbReference type="NCBI Taxonomy" id="3760"/>
    <lineage>
        <taxon>Eukaryota</taxon>
        <taxon>Viridiplantae</taxon>
        <taxon>Streptophyta</taxon>
        <taxon>Embryophyta</taxon>
        <taxon>Tracheophyta</taxon>
        <taxon>Spermatophyta</taxon>
        <taxon>Magnoliopsida</taxon>
        <taxon>eudicotyledons</taxon>
        <taxon>Gunneridae</taxon>
        <taxon>Pentapetalae</taxon>
        <taxon>rosids</taxon>
        <taxon>fabids</taxon>
        <taxon>Rosales</taxon>
        <taxon>Rosaceae</taxon>
        <taxon>Amygdaloideae</taxon>
        <taxon>Amygdaleae</taxon>
        <taxon>Prunus</taxon>
    </lineage>
</organism>
<dbReference type="InterPro" id="IPR025836">
    <property type="entry name" value="Zn_knuckle_CX2CX4HX4C"/>
</dbReference>
<dbReference type="HOGENOM" id="CLU_1754470_0_0_1"/>
<evidence type="ECO:0000313" key="2">
    <source>
        <dbReference type="Proteomes" id="UP000006882"/>
    </source>
</evidence>
<sequence length="149" mass="17248">ESMAEKILERGPWSVMRNCFSVKRWPGQLAIKETDTEMVPFWVQARGIPLNLYMKENAEKIGGKIGKLLEYENPNMTRGFVRIRVQINTTKPLPPGFWLTRRDGSESWVEVQYERLSDFCYNCGWIGHCNTECSYERQESGAAGYGVWT</sequence>
<dbReference type="InterPro" id="IPR040256">
    <property type="entry name" value="At4g02000-like"/>
</dbReference>
<keyword evidence="2" id="KW-1185">Reference proteome</keyword>
<dbReference type="Gramene" id="ONH90254">
    <property type="protein sequence ID" value="ONH90254"/>
    <property type="gene ID" value="PRUPE_8G042600"/>
</dbReference>